<proteinExistence type="predicted"/>
<feature type="chain" id="PRO_5037782452" description="F5/8 type C domain-containing protein" evidence="2">
    <location>
        <begin position="22"/>
        <end position="414"/>
    </location>
</feature>
<dbReference type="RefSeq" id="XP_038059554.1">
    <property type="nucleotide sequence ID" value="XM_038203626.1"/>
</dbReference>
<organism evidence="6 7">
    <name type="scientific">Patiria miniata</name>
    <name type="common">Bat star</name>
    <name type="synonym">Asterina miniata</name>
    <dbReference type="NCBI Taxonomy" id="46514"/>
    <lineage>
        <taxon>Eukaryota</taxon>
        <taxon>Metazoa</taxon>
        <taxon>Echinodermata</taxon>
        <taxon>Eleutherozoa</taxon>
        <taxon>Asterozoa</taxon>
        <taxon>Asteroidea</taxon>
        <taxon>Valvatacea</taxon>
        <taxon>Valvatida</taxon>
        <taxon>Asterinidae</taxon>
        <taxon>Patiria</taxon>
    </lineage>
</organism>
<dbReference type="InterPro" id="IPR003410">
    <property type="entry name" value="HYR_dom"/>
</dbReference>
<dbReference type="SUPFAM" id="SSF49785">
    <property type="entry name" value="Galactose-binding domain-like"/>
    <property type="match status" value="1"/>
</dbReference>
<dbReference type="PROSITE" id="PS50022">
    <property type="entry name" value="FA58C_3"/>
    <property type="match status" value="1"/>
</dbReference>
<evidence type="ECO:0000259" key="4">
    <source>
        <dbReference type="PROSITE" id="PS50825"/>
    </source>
</evidence>
<protein>
    <recommendedName>
        <fullName evidence="8">F5/8 type C domain-containing protein</fullName>
    </recommendedName>
</protein>
<dbReference type="Proteomes" id="UP000887568">
    <property type="component" value="Unplaced"/>
</dbReference>
<dbReference type="SUPFAM" id="SSF57414">
    <property type="entry name" value="Hairpin loop containing domain-like"/>
    <property type="match status" value="1"/>
</dbReference>
<dbReference type="PANTHER" id="PTHR24543">
    <property type="entry name" value="MULTICOPPER OXIDASE-RELATED"/>
    <property type="match status" value="1"/>
</dbReference>
<evidence type="ECO:0000256" key="1">
    <source>
        <dbReference type="ARBA" id="ARBA00022737"/>
    </source>
</evidence>
<dbReference type="EnsemblMetazoa" id="XM_038203626.1">
    <property type="protein sequence ID" value="XP_038059554.1"/>
    <property type="gene ID" value="LOC119730638"/>
</dbReference>
<dbReference type="PROSITE" id="PS50948">
    <property type="entry name" value="PAN"/>
    <property type="match status" value="1"/>
</dbReference>
<evidence type="ECO:0000259" key="5">
    <source>
        <dbReference type="PROSITE" id="PS50948"/>
    </source>
</evidence>
<dbReference type="Gene3D" id="2.60.120.260">
    <property type="entry name" value="Galactose-binding domain-like"/>
    <property type="match status" value="1"/>
</dbReference>
<feature type="domain" description="Apple" evidence="5">
    <location>
        <begin position="19"/>
        <end position="100"/>
    </location>
</feature>
<evidence type="ECO:0000256" key="2">
    <source>
        <dbReference type="SAM" id="SignalP"/>
    </source>
</evidence>
<dbReference type="PROSITE" id="PS50825">
    <property type="entry name" value="HYR"/>
    <property type="match status" value="1"/>
</dbReference>
<dbReference type="InterPro" id="IPR000421">
    <property type="entry name" value="FA58C"/>
</dbReference>
<accession>A0A914A7Z5</accession>
<dbReference type="GeneID" id="119730638"/>
<evidence type="ECO:0000259" key="3">
    <source>
        <dbReference type="PROSITE" id="PS50022"/>
    </source>
</evidence>
<feature type="domain" description="F5/8 type C" evidence="3">
    <location>
        <begin position="248"/>
        <end position="406"/>
    </location>
</feature>
<keyword evidence="1" id="KW-0677">Repeat</keyword>
<dbReference type="InterPro" id="IPR008979">
    <property type="entry name" value="Galactose-bd-like_sf"/>
</dbReference>
<dbReference type="InterPro" id="IPR003609">
    <property type="entry name" value="Pan_app"/>
</dbReference>
<dbReference type="Pfam" id="PF00754">
    <property type="entry name" value="F5_F8_type_C"/>
    <property type="match status" value="1"/>
</dbReference>
<dbReference type="OrthoDB" id="6262482at2759"/>
<dbReference type="Pfam" id="PF02494">
    <property type="entry name" value="HYR"/>
    <property type="match status" value="1"/>
</dbReference>
<sequence>MEGLGLLILTVLITARQACVAASGTLYVARENQALVGHTFLSLHATPLVRCMVLCHRHRRCLSFNHGDTDGTCQMNGARAEENPESLQQKSGFLYFGGLESDTEGPMETTTETVQVSTNSQGQGYELDESAAAMSTVLVLGSQDVPEVVGVSQPSPDFEAPTVTCPNAVWSYTNGGEAQAKPDWAPPTAVDNLDGEIPSSEITCVNDLGLVVGPGDGFYKGVTTVWCEAYDSVRNMGTCLFNVSIIDCGGCAPLGMEDGTIPDDHIGASSVLNSDDENYGPGLARLNGAKSWCARTFQLDDPLPWIRVFLSHQADVYGVIVQGRPSSDMFVTNFIVSYADDTSQLWSKIKEDTGFITKFDSSKSGETAVHVPFQSASRDYIHLGHLRITPIKWQTAVCMRLEIIGKTSPFSVDG</sequence>
<feature type="signal peptide" evidence="2">
    <location>
        <begin position="1"/>
        <end position="21"/>
    </location>
</feature>
<evidence type="ECO:0000313" key="6">
    <source>
        <dbReference type="EnsemblMetazoa" id="XP_038059554.1"/>
    </source>
</evidence>
<evidence type="ECO:0008006" key="8">
    <source>
        <dbReference type="Google" id="ProtNLM"/>
    </source>
</evidence>
<keyword evidence="7" id="KW-1185">Reference proteome</keyword>
<keyword evidence="2" id="KW-0732">Signal</keyword>
<name>A0A914A7Z5_PATMI</name>
<reference evidence="6" key="1">
    <citation type="submission" date="2022-11" db="UniProtKB">
        <authorList>
            <consortium name="EnsemblMetazoa"/>
        </authorList>
    </citation>
    <scope>IDENTIFICATION</scope>
</reference>
<feature type="domain" description="HYR" evidence="4">
    <location>
        <begin position="156"/>
        <end position="247"/>
    </location>
</feature>
<evidence type="ECO:0000313" key="7">
    <source>
        <dbReference type="Proteomes" id="UP000887568"/>
    </source>
</evidence>
<dbReference type="OMA" id="SAWCANT"/>
<dbReference type="AlphaFoldDB" id="A0A914A7Z5"/>
<dbReference type="Pfam" id="PF00024">
    <property type="entry name" value="PAN_1"/>
    <property type="match status" value="1"/>
</dbReference>